<dbReference type="EMBL" id="LQRT01000046">
    <property type="protein sequence ID" value="KZS38942.1"/>
    <property type="molecule type" value="Genomic_DNA"/>
</dbReference>
<evidence type="ECO:0008006" key="4">
    <source>
        <dbReference type="Google" id="ProtNLM"/>
    </source>
</evidence>
<evidence type="ECO:0000313" key="3">
    <source>
        <dbReference type="Proteomes" id="UP000076715"/>
    </source>
</evidence>
<proteinExistence type="predicted"/>
<sequence length="239" mass="26773">MKILKYIYIALAVLTPLSCSNSDDGDNEVSPEKVSLIFPDNGKECTTGVFLENSTDSNVIFRWSNAPNATSYEVTYTNTSVTPNSVEKKTFTTNEGEITLKQDTNYSWTVTSIRGTKKEVSDEWTFYNSAKGETNFAPLPVKLIAPEDKIELTTIVGVLLEWEKSELINNEDDIESYTVHLSTSKTFIENETETLLPTTGLSIQIPNTVNMATTYYWKVVTKDTFGNETESQAFSFKTL</sequence>
<dbReference type="STRING" id="1642818.AWE51_15290"/>
<reference evidence="2 3" key="1">
    <citation type="submission" date="2016-01" db="EMBL/GenBank/DDBJ databases">
        <title>The draft genome sequence of Aquimarina sp. RZW4-3-2.</title>
        <authorList>
            <person name="Wang Y."/>
        </authorList>
    </citation>
    <scope>NUCLEOTIDE SEQUENCE [LARGE SCALE GENOMIC DNA]</scope>
    <source>
        <strain evidence="2 3">RZW4-3-2</strain>
    </source>
</reference>
<dbReference type="RefSeq" id="WP_066318922.1">
    <property type="nucleotide sequence ID" value="NZ_CANLSS010000031.1"/>
</dbReference>
<dbReference type="Proteomes" id="UP000076715">
    <property type="component" value="Unassembled WGS sequence"/>
</dbReference>
<dbReference type="SUPFAM" id="SSF49265">
    <property type="entry name" value="Fibronectin type III"/>
    <property type="match status" value="1"/>
</dbReference>
<comment type="caution">
    <text evidence="2">The sequence shown here is derived from an EMBL/GenBank/DDBJ whole genome shotgun (WGS) entry which is preliminary data.</text>
</comment>
<keyword evidence="1" id="KW-0732">Signal</keyword>
<name>A0A162Y5Y1_9FLAO</name>
<keyword evidence="3" id="KW-1185">Reference proteome</keyword>
<organism evidence="2 3">
    <name type="scientific">Aquimarina aggregata</name>
    <dbReference type="NCBI Taxonomy" id="1642818"/>
    <lineage>
        <taxon>Bacteria</taxon>
        <taxon>Pseudomonadati</taxon>
        <taxon>Bacteroidota</taxon>
        <taxon>Flavobacteriia</taxon>
        <taxon>Flavobacteriales</taxon>
        <taxon>Flavobacteriaceae</taxon>
        <taxon>Aquimarina</taxon>
    </lineage>
</organism>
<protein>
    <recommendedName>
        <fullName evidence="4">Fibronectin type-III domain-containing protein</fullName>
    </recommendedName>
</protein>
<dbReference type="Gene3D" id="2.60.40.10">
    <property type="entry name" value="Immunoglobulins"/>
    <property type="match status" value="1"/>
</dbReference>
<accession>A0A162Y5Y1</accession>
<dbReference type="InterPro" id="IPR036116">
    <property type="entry name" value="FN3_sf"/>
</dbReference>
<feature type="signal peptide" evidence="1">
    <location>
        <begin position="1"/>
        <end position="21"/>
    </location>
</feature>
<gene>
    <name evidence="2" type="ORF">AWE51_15290</name>
</gene>
<feature type="chain" id="PRO_5007840934" description="Fibronectin type-III domain-containing protein" evidence="1">
    <location>
        <begin position="22"/>
        <end position="239"/>
    </location>
</feature>
<dbReference type="AlphaFoldDB" id="A0A162Y5Y1"/>
<dbReference type="InterPro" id="IPR013783">
    <property type="entry name" value="Ig-like_fold"/>
</dbReference>
<evidence type="ECO:0000256" key="1">
    <source>
        <dbReference type="SAM" id="SignalP"/>
    </source>
</evidence>
<evidence type="ECO:0000313" key="2">
    <source>
        <dbReference type="EMBL" id="KZS38942.1"/>
    </source>
</evidence>
<dbReference type="OrthoDB" id="1164551at2"/>